<dbReference type="Gene3D" id="1.25.40.10">
    <property type="entry name" value="Tetratricopeptide repeat domain"/>
    <property type="match status" value="3"/>
</dbReference>
<dbReference type="GO" id="GO:0003723">
    <property type="term" value="F:RNA binding"/>
    <property type="evidence" value="ECO:0007669"/>
    <property type="project" value="InterPro"/>
</dbReference>
<feature type="repeat" description="PPR" evidence="2">
    <location>
        <begin position="224"/>
        <end position="258"/>
    </location>
</feature>
<dbReference type="EMBL" id="MVGT01000437">
    <property type="protein sequence ID" value="OVA17978.1"/>
    <property type="molecule type" value="Genomic_DNA"/>
</dbReference>
<protein>
    <submittedName>
        <fullName evidence="4">Pentatricopeptide repeat</fullName>
    </submittedName>
</protein>
<dbReference type="InterPro" id="IPR046848">
    <property type="entry name" value="E_motif"/>
</dbReference>
<dbReference type="InterPro" id="IPR032867">
    <property type="entry name" value="DYW_dom"/>
</dbReference>
<dbReference type="FunFam" id="1.25.40.10:FF:000366">
    <property type="entry name" value="Pentatricopeptide (PPR) repeat-containing protein"/>
    <property type="match status" value="1"/>
</dbReference>
<dbReference type="InterPro" id="IPR046960">
    <property type="entry name" value="PPR_At4g14850-like_plant"/>
</dbReference>
<reference evidence="4 5" key="1">
    <citation type="journal article" date="2017" name="Mol. Plant">
        <title>The Genome of Medicinal Plant Macleaya cordata Provides New Insights into Benzylisoquinoline Alkaloids Metabolism.</title>
        <authorList>
            <person name="Liu X."/>
            <person name="Liu Y."/>
            <person name="Huang P."/>
            <person name="Ma Y."/>
            <person name="Qing Z."/>
            <person name="Tang Q."/>
            <person name="Cao H."/>
            <person name="Cheng P."/>
            <person name="Zheng Y."/>
            <person name="Yuan Z."/>
            <person name="Zhou Y."/>
            <person name="Liu J."/>
            <person name="Tang Z."/>
            <person name="Zhuo Y."/>
            <person name="Zhang Y."/>
            <person name="Yu L."/>
            <person name="Huang J."/>
            <person name="Yang P."/>
            <person name="Peng Q."/>
            <person name="Zhang J."/>
            <person name="Jiang W."/>
            <person name="Zhang Z."/>
            <person name="Lin K."/>
            <person name="Ro D.K."/>
            <person name="Chen X."/>
            <person name="Xiong X."/>
            <person name="Shang Y."/>
            <person name="Huang S."/>
            <person name="Zeng J."/>
        </authorList>
    </citation>
    <scope>NUCLEOTIDE SEQUENCE [LARGE SCALE GENOMIC DNA]</scope>
    <source>
        <strain evidence="5">cv. BLH2017</strain>
        <tissue evidence="4">Root</tissue>
    </source>
</reference>
<dbReference type="InParanoid" id="A0A200R5K4"/>
<dbReference type="Pfam" id="PF14432">
    <property type="entry name" value="DYW_deaminase"/>
    <property type="match status" value="1"/>
</dbReference>
<dbReference type="FunFam" id="1.25.40.10:FF:000840">
    <property type="entry name" value="Pentatricopeptide repeat-containing protein At3g12770"/>
    <property type="match status" value="1"/>
</dbReference>
<dbReference type="FunFam" id="1.25.40.10:FF:000409">
    <property type="entry name" value="Pentatricopeptide repeat-containing protein, chloroplastic"/>
    <property type="match status" value="1"/>
</dbReference>
<dbReference type="OrthoDB" id="185373at2759"/>
<comment type="caution">
    <text evidence="4">The sequence shown here is derived from an EMBL/GenBank/DDBJ whole genome shotgun (WGS) entry which is preliminary data.</text>
</comment>
<dbReference type="InterPro" id="IPR011990">
    <property type="entry name" value="TPR-like_helical_dom_sf"/>
</dbReference>
<dbReference type="Pfam" id="PF01535">
    <property type="entry name" value="PPR"/>
    <property type="match status" value="1"/>
</dbReference>
<evidence type="ECO:0000313" key="5">
    <source>
        <dbReference type="Proteomes" id="UP000195402"/>
    </source>
</evidence>
<dbReference type="InterPro" id="IPR002885">
    <property type="entry name" value="PPR_rpt"/>
</dbReference>
<dbReference type="Pfam" id="PF20431">
    <property type="entry name" value="E_motif"/>
    <property type="match status" value="1"/>
</dbReference>
<dbReference type="GO" id="GO:0008270">
    <property type="term" value="F:zinc ion binding"/>
    <property type="evidence" value="ECO:0007669"/>
    <property type="project" value="InterPro"/>
</dbReference>
<name>A0A200R5K4_MACCD</name>
<dbReference type="NCBIfam" id="TIGR00756">
    <property type="entry name" value="PPR"/>
    <property type="match status" value="4"/>
</dbReference>
<feature type="repeat" description="PPR" evidence="2">
    <location>
        <begin position="325"/>
        <end position="359"/>
    </location>
</feature>
<dbReference type="FunFam" id="1.25.40.10:FF:000309">
    <property type="entry name" value="Pentatricopeptide repeat-containing protein, chloroplastic"/>
    <property type="match status" value="1"/>
</dbReference>
<dbReference type="OMA" id="QAGVCPN"/>
<dbReference type="InterPro" id="IPR046849">
    <property type="entry name" value="E2_motif"/>
</dbReference>
<dbReference type="PROSITE" id="PS51375">
    <property type="entry name" value="PPR"/>
    <property type="match status" value="4"/>
</dbReference>
<dbReference type="Pfam" id="PF20430">
    <property type="entry name" value="Eplus_motif"/>
    <property type="match status" value="1"/>
</dbReference>
<accession>A0A200R5K4</accession>
<feature type="domain" description="DYW" evidence="3">
    <location>
        <begin position="641"/>
        <end position="733"/>
    </location>
</feature>
<organism evidence="4 5">
    <name type="scientific">Macleaya cordata</name>
    <name type="common">Five-seeded plume-poppy</name>
    <name type="synonym">Bocconia cordata</name>
    <dbReference type="NCBI Taxonomy" id="56857"/>
    <lineage>
        <taxon>Eukaryota</taxon>
        <taxon>Viridiplantae</taxon>
        <taxon>Streptophyta</taxon>
        <taxon>Embryophyta</taxon>
        <taxon>Tracheophyta</taxon>
        <taxon>Spermatophyta</taxon>
        <taxon>Magnoliopsida</taxon>
        <taxon>Ranunculales</taxon>
        <taxon>Papaveraceae</taxon>
        <taxon>Papaveroideae</taxon>
        <taxon>Macleaya</taxon>
    </lineage>
</organism>
<evidence type="ECO:0000256" key="1">
    <source>
        <dbReference type="ARBA" id="ARBA00022737"/>
    </source>
</evidence>
<dbReference type="STRING" id="56857.A0A200R5K4"/>
<sequence>MALNLFVAGRLTSKFPTLTLITATSFEFPASSKFVKYLSSASSLHLDYYDDPNYLNNFDPDTFYSNLIDNSTHKRHLLQIHTQLVVSGLQESNFLATKFVHASSNLGEIHHARKVFEEIPEPNIFLWNAIIRGYSRNNLFHDALELYSRMQMEGVGPDRFTLPYVLKACSGASALELGRLVHSQIFRHGFESDVFVQNGLVALYAKCGKIEQARGVFDGLCDRTIVSWTSILSGYAQNGQPLEALRIFSEMRQLDVKPDWIALVSVLRAYTDVEDLEQGKSVHGSVIKMGIDLEPDLLIALTAMYAKCGEVQVARFLFNQMEMPNVILWNAMISGYAKNGYADEAVELFRMMISKNVRPDSVSVRSTIIACAQVGSLKLARWMDDFIDRSEYKNDVFVNTALIDMYAKCGSVDSARTVFDRTLNKDVVVWSSMIVGYGLHGRGREAIDLFHEMRLAGVKPNDVTFVGLLMACNHSGLIQEGWDYFHCMRRDHRIEPRHQHYACVVDLLGRGGYLEEAYEFITKMPMEPGVTVWGALLSACKIYRHVTLGEYAAEKVFSLDPLNAGHYVQLSNLYASVGMWSHVSKVRVLMKERGLSKDLGYSLIEINGKLQAFRMGDKSHPKSKEIFQELEKLERRLKEAGFVPHTDSVLHDLNNEDKEETLCNHSERLAIAFGLISTPPGTTLRIIKNLRACVNCHSATKFITKLVGREIVVRDANRFHHFKDGFCSCGDYW</sequence>
<gene>
    <name evidence="4" type="ORF">BVC80_1835g384</name>
</gene>
<feature type="repeat" description="PPR" evidence="2">
    <location>
        <begin position="426"/>
        <end position="460"/>
    </location>
</feature>
<keyword evidence="5" id="KW-1185">Reference proteome</keyword>
<dbReference type="Pfam" id="PF13041">
    <property type="entry name" value="PPR_2"/>
    <property type="match status" value="4"/>
</dbReference>
<keyword evidence="1" id="KW-0677">Repeat</keyword>
<proteinExistence type="predicted"/>
<dbReference type="AlphaFoldDB" id="A0A200R5K4"/>
<dbReference type="Proteomes" id="UP000195402">
    <property type="component" value="Unassembled WGS sequence"/>
</dbReference>
<evidence type="ECO:0000313" key="4">
    <source>
        <dbReference type="EMBL" id="OVA17978.1"/>
    </source>
</evidence>
<dbReference type="PANTHER" id="PTHR47926:SF396">
    <property type="entry name" value="PENTATRICOPEPTIDE REPEAT-CONTAINING PROTEIN"/>
    <property type="match status" value="1"/>
</dbReference>
<dbReference type="PANTHER" id="PTHR47926">
    <property type="entry name" value="PENTATRICOPEPTIDE REPEAT-CONTAINING PROTEIN"/>
    <property type="match status" value="1"/>
</dbReference>
<dbReference type="GO" id="GO:0009451">
    <property type="term" value="P:RNA modification"/>
    <property type="evidence" value="ECO:0007669"/>
    <property type="project" value="InterPro"/>
</dbReference>
<dbReference type="SUPFAM" id="SSF48452">
    <property type="entry name" value="TPR-like"/>
    <property type="match status" value="1"/>
</dbReference>
<evidence type="ECO:0000256" key="2">
    <source>
        <dbReference type="PROSITE-ProRule" id="PRU00708"/>
    </source>
</evidence>
<evidence type="ECO:0000259" key="3">
    <source>
        <dbReference type="Pfam" id="PF14432"/>
    </source>
</evidence>
<dbReference type="FunCoup" id="A0A200R5K4">
    <property type="interactions" value="34"/>
</dbReference>
<dbReference type="FunFam" id="1.25.40.10:FF:000031">
    <property type="entry name" value="Pentatricopeptide repeat-containing protein mitochondrial"/>
    <property type="match status" value="1"/>
</dbReference>
<feature type="repeat" description="PPR" evidence="2">
    <location>
        <begin position="123"/>
        <end position="157"/>
    </location>
</feature>